<dbReference type="CDD" id="cd00077">
    <property type="entry name" value="HDc"/>
    <property type="match status" value="1"/>
</dbReference>
<dbReference type="SUPFAM" id="SSF52172">
    <property type="entry name" value="CheY-like"/>
    <property type="match status" value="1"/>
</dbReference>
<dbReference type="GO" id="GO:0008081">
    <property type="term" value="F:phosphoric diester hydrolase activity"/>
    <property type="evidence" value="ECO:0007669"/>
    <property type="project" value="UniProtKB-ARBA"/>
</dbReference>
<evidence type="ECO:0000313" key="5">
    <source>
        <dbReference type="EMBL" id="KIF80199.1"/>
    </source>
</evidence>
<reference evidence="5 6" key="1">
    <citation type="submission" date="2014-12" db="EMBL/GenBank/DDBJ databases">
        <title>Denitrispirillum autotrophicum gen. nov., sp. nov., Denitrifying, Facultatively Autotrophic Bacteria Isolated from Rice Paddy Soil.</title>
        <authorList>
            <person name="Ishii S."/>
            <person name="Ashida N."/>
            <person name="Ohno H."/>
            <person name="Otsuka S."/>
            <person name="Yokota A."/>
            <person name="Senoo K."/>
        </authorList>
    </citation>
    <scope>NUCLEOTIDE SEQUENCE [LARGE SCALE GENOMIC DNA]</scope>
    <source>
        <strain evidence="5 6">TSA66</strain>
    </source>
</reference>
<feature type="domain" description="HD" evidence="3">
    <location>
        <begin position="168"/>
        <end position="292"/>
    </location>
</feature>
<dbReference type="OrthoDB" id="9763857at2"/>
<dbReference type="Proteomes" id="UP000031572">
    <property type="component" value="Unassembled WGS sequence"/>
</dbReference>
<feature type="modified residue" description="4-aspartylphosphate" evidence="1">
    <location>
        <position position="52"/>
    </location>
</feature>
<dbReference type="AlphaFoldDB" id="A0A0C2BJL0"/>
<evidence type="ECO:0000313" key="6">
    <source>
        <dbReference type="Proteomes" id="UP000031572"/>
    </source>
</evidence>
<dbReference type="InterPro" id="IPR037522">
    <property type="entry name" value="HD_GYP_dom"/>
</dbReference>
<dbReference type="SMART" id="SM00448">
    <property type="entry name" value="REC"/>
    <property type="match status" value="1"/>
</dbReference>
<feature type="domain" description="Response regulatory" evidence="2">
    <location>
        <begin position="2"/>
        <end position="119"/>
    </location>
</feature>
<keyword evidence="6" id="KW-1185">Reference proteome</keyword>
<dbReference type="STRING" id="709839.TSA66_04255"/>
<dbReference type="InterPro" id="IPR011006">
    <property type="entry name" value="CheY-like_superfamily"/>
</dbReference>
<dbReference type="CDD" id="cd17551">
    <property type="entry name" value="REC_RpfG-like"/>
    <property type="match status" value="1"/>
</dbReference>
<dbReference type="InterPro" id="IPR052020">
    <property type="entry name" value="Cyclic_di-GMP/3'3'-cGAMP_PDE"/>
</dbReference>
<accession>A0A0C2BJL0</accession>
<dbReference type="SMART" id="SM00471">
    <property type="entry name" value="HDc"/>
    <property type="match status" value="1"/>
</dbReference>
<evidence type="ECO:0000259" key="4">
    <source>
        <dbReference type="PROSITE" id="PS51832"/>
    </source>
</evidence>
<dbReference type="PANTHER" id="PTHR45228">
    <property type="entry name" value="CYCLIC DI-GMP PHOSPHODIESTERASE TM_0186-RELATED"/>
    <property type="match status" value="1"/>
</dbReference>
<sequence>MNVLIVDDDLPNLRLFSHLLKAVPDVVSVEMQHPLDALAWCGTHEPDLVLVDYRMPQMDGLQFLQGFRALSGKAAVPVIMATAETDDDVRHTALQMSANDFITKPVNKTELRARVTNMLALRRAQLQLASRADWLAGEVRNATREIALREREAIYRLSRAAEFRDPETGGHLLRMANYSRLLAANLGLDSAEQDLILAAAPMHDIGKVGIPDHILLKPGRLDDEEMAIMRTHAQMGADILSGSTSPLLQAAAAIAQTHHEKVDGSGYPHGLRGEAIPLHGRIVAVADVFDALTSPRPYKPAWELERAAALIRDGAGSHFDPACVDAFLMNWDAVRQIHDQFQDHGAA</sequence>
<dbReference type="RefSeq" id="WP_040039114.1">
    <property type="nucleotide sequence ID" value="NZ_JWJG01000028.1"/>
</dbReference>
<dbReference type="PROSITE" id="PS51831">
    <property type="entry name" value="HD"/>
    <property type="match status" value="1"/>
</dbReference>
<dbReference type="Pfam" id="PF13487">
    <property type="entry name" value="HD_5"/>
    <property type="match status" value="1"/>
</dbReference>
<evidence type="ECO:0000259" key="2">
    <source>
        <dbReference type="PROSITE" id="PS50110"/>
    </source>
</evidence>
<dbReference type="EMBL" id="JWJG01000028">
    <property type="protein sequence ID" value="KIF80199.1"/>
    <property type="molecule type" value="Genomic_DNA"/>
</dbReference>
<dbReference type="PANTHER" id="PTHR45228:SF1">
    <property type="entry name" value="CYCLIC DI-GMP PHOSPHODIESTERASE TM_0186"/>
    <property type="match status" value="1"/>
</dbReference>
<evidence type="ECO:0000256" key="1">
    <source>
        <dbReference type="PROSITE-ProRule" id="PRU00169"/>
    </source>
</evidence>
<dbReference type="Pfam" id="PF00072">
    <property type="entry name" value="Response_reg"/>
    <property type="match status" value="1"/>
</dbReference>
<gene>
    <name evidence="5" type="ORF">TSA66_04255</name>
</gene>
<organism evidence="5 6">
    <name type="scientific">Noviherbaspirillum autotrophicum</name>
    <dbReference type="NCBI Taxonomy" id="709839"/>
    <lineage>
        <taxon>Bacteria</taxon>
        <taxon>Pseudomonadati</taxon>
        <taxon>Pseudomonadota</taxon>
        <taxon>Betaproteobacteria</taxon>
        <taxon>Burkholderiales</taxon>
        <taxon>Oxalobacteraceae</taxon>
        <taxon>Noviherbaspirillum</taxon>
    </lineage>
</organism>
<feature type="domain" description="HD-GYP" evidence="4">
    <location>
        <begin position="146"/>
        <end position="343"/>
    </location>
</feature>
<dbReference type="Gene3D" id="1.10.3210.10">
    <property type="entry name" value="Hypothetical protein af1432"/>
    <property type="match status" value="1"/>
</dbReference>
<evidence type="ECO:0000259" key="3">
    <source>
        <dbReference type="PROSITE" id="PS51831"/>
    </source>
</evidence>
<dbReference type="PROSITE" id="PS50110">
    <property type="entry name" value="RESPONSE_REGULATORY"/>
    <property type="match status" value="1"/>
</dbReference>
<protein>
    <submittedName>
        <fullName evidence="5">Transcriptional regulator</fullName>
    </submittedName>
</protein>
<name>A0A0C2BJL0_9BURK</name>
<dbReference type="PROSITE" id="PS51832">
    <property type="entry name" value="HD_GYP"/>
    <property type="match status" value="1"/>
</dbReference>
<dbReference type="InterPro" id="IPR006674">
    <property type="entry name" value="HD_domain"/>
</dbReference>
<keyword evidence="1" id="KW-0597">Phosphoprotein</keyword>
<dbReference type="InterPro" id="IPR001789">
    <property type="entry name" value="Sig_transdc_resp-reg_receiver"/>
</dbReference>
<dbReference type="SUPFAM" id="SSF109604">
    <property type="entry name" value="HD-domain/PDEase-like"/>
    <property type="match status" value="1"/>
</dbReference>
<comment type="caution">
    <text evidence="5">The sequence shown here is derived from an EMBL/GenBank/DDBJ whole genome shotgun (WGS) entry which is preliminary data.</text>
</comment>
<dbReference type="InterPro" id="IPR003607">
    <property type="entry name" value="HD/PDEase_dom"/>
</dbReference>
<dbReference type="Gene3D" id="3.40.50.2300">
    <property type="match status" value="1"/>
</dbReference>
<dbReference type="GO" id="GO:0000160">
    <property type="term" value="P:phosphorelay signal transduction system"/>
    <property type="evidence" value="ECO:0007669"/>
    <property type="project" value="InterPro"/>
</dbReference>
<proteinExistence type="predicted"/>